<proteinExistence type="predicted"/>
<evidence type="ECO:0000313" key="2">
    <source>
        <dbReference type="Proteomes" id="UP001196413"/>
    </source>
</evidence>
<organism evidence="1 2">
    <name type="scientific">Parelaphostrongylus tenuis</name>
    <name type="common">Meningeal worm</name>
    <dbReference type="NCBI Taxonomy" id="148309"/>
    <lineage>
        <taxon>Eukaryota</taxon>
        <taxon>Metazoa</taxon>
        <taxon>Ecdysozoa</taxon>
        <taxon>Nematoda</taxon>
        <taxon>Chromadorea</taxon>
        <taxon>Rhabditida</taxon>
        <taxon>Rhabditina</taxon>
        <taxon>Rhabditomorpha</taxon>
        <taxon>Strongyloidea</taxon>
        <taxon>Metastrongylidae</taxon>
        <taxon>Parelaphostrongylus</taxon>
    </lineage>
</organism>
<reference evidence="1" key="1">
    <citation type="submission" date="2021-06" db="EMBL/GenBank/DDBJ databases">
        <title>Parelaphostrongylus tenuis whole genome reference sequence.</title>
        <authorList>
            <person name="Garwood T.J."/>
            <person name="Larsen P.A."/>
            <person name="Fountain-Jones N.M."/>
            <person name="Garbe J.R."/>
            <person name="Macchietto M.G."/>
            <person name="Kania S.A."/>
            <person name="Gerhold R.W."/>
            <person name="Richards J.E."/>
            <person name="Wolf T.M."/>
        </authorList>
    </citation>
    <scope>NUCLEOTIDE SEQUENCE</scope>
    <source>
        <strain evidence="1">MNPRO001-30</strain>
        <tissue evidence="1">Meninges</tissue>
    </source>
</reference>
<name>A0AAD5QXP1_PARTN</name>
<sequence length="89" mass="10360">MRFLERLLEQWEDAFVTYVSHLYQQITTSLFHGMGLTYASKLEADHYHGRQARERKTDGSHAGIHTTSEVRPLADFIVKCPIMLSDMQF</sequence>
<evidence type="ECO:0000313" key="1">
    <source>
        <dbReference type="EMBL" id="KAJ1364721.1"/>
    </source>
</evidence>
<protein>
    <submittedName>
        <fullName evidence="1">Uncharacterized protein</fullName>
    </submittedName>
</protein>
<keyword evidence="2" id="KW-1185">Reference proteome</keyword>
<dbReference type="AlphaFoldDB" id="A0AAD5QXP1"/>
<comment type="caution">
    <text evidence="1">The sequence shown here is derived from an EMBL/GenBank/DDBJ whole genome shotgun (WGS) entry which is preliminary data.</text>
</comment>
<dbReference type="Proteomes" id="UP001196413">
    <property type="component" value="Unassembled WGS sequence"/>
</dbReference>
<dbReference type="EMBL" id="JAHQIW010005046">
    <property type="protein sequence ID" value="KAJ1364721.1"/>
    <property type="molecule type" value="Genomic_DNA"/>
</dbReference>
<accession>A0AAD5QXP1</accession>
<gene>
    <name evidence="1" type="ORF">KIN20_024871</name>
</gene>